<feature type="domain" description="F-box" evidence="1">
    <location>
        <begin position="5"/>
        <end position="53"/>
    </location>
</feature>
<dbReference type="eggNOG" id="ENOG502SX38">
    <property type="taxonomic scope" value="Eukaryota"/>
</dbReference>
<dbReference type="PROSITE" id="PS50181">
    <property type="entry name" value="FBOX"/>
    <property type="match status" value="1"/>
</dbReference>
<dbReference type="InterPro" id="IPR001810">
    <property type="entry name" value="F-box_dom"/>
</dbReference>
<dbReference type="SUPFAM" id="SSF81383">
    <property type="entry name" value="F-box domain"/>
    <property type="match status" value="1"/>
</dbReference>
<proteinExistence type="predicted"/>
<sequence length="323" mass="37870">MPFTPSSLQTFPDEILLMIFSEADIPTLLSLSNVCKKFRRLSNVCLADKFKEENVGLNLTFGQEHKLRSNVKMEFHHVDETNGNFVFQPKEEDIQLKYYHSPMLKSPKIYKVALHDTTQAITQKDANLIQKSVGFSVKSREGNHQKIQYVYRTGYLKVPFKFIYSIIDIPPVNDSKSRGGERWVTPLSFECPPSFFYPNDAAVHRIFKSMINYKPTIKKQQQSIKNSTISNTTIKQKQIQRTSFSQEPQVSQIQEPILQIEVIHEKKKLFMMPLTIFFIEKKTFIKIDFFLKFPVNFKKIHTSKDVAINRYYRKNFENDEFLN</sequence>
<gene>
    <name evidence="2" type="ORF">GLOINDRAFT_330551</name>
</gene>
<dbReference type="Gene3D" id="1.20.1280.50">
    <property type="match status" value="1"/>
</dbReference>
<evidence type="ECO:0000313" key="2">
    <source>
        <dbReference type="EMBL" id="ERZ96795.1"/>
    </source>
</evidence>
<dbReference type="InterPro" id="IPR036047">
    <property type="entry name" value="F-box-like_dom_sf"/>
</dbReference>
<dbReference type="AlphaFoldDB" id="U9T068"/>
<name>U9T068_RHIID</name>
<dbReference type="VEuPathDB" id="FungiDB:RhiirFUN_020342"/>
<evidence type="ECO:0000259" key="1">
    <source>
        <dbReference type="PROSITE" id="PS50181"/>
    </source>
</evidence>
<accession>U9T068</accession>
<dbReference type="Pfam" id="PF12937">
    <property type="entry name" value="F-box-like"/>
    <property type="match status" value="1"/>
</dbReference>
<organism evidence="2">
    <name type="scientific">Rhizophagus irregularis (strain DAOM 181602 / DAOM 197198 / MUCL 43194)</name>
    <name type="common">Arbuscular mycorrhizal fungus</name>
    <name type="synonym">Glomus intraradices</name>
    <dbReference type="NCBI Taxonomy" id="747089"/>
    <lineage>
        <taxon>Eukaryota</taxon>
        <taxon>Fungi</taxon>
        <taxon>Fungi incertae sedis</taxon>
        <taxon>Mucoromycota</taxon>
        <taxon>Glomeromycotina</taxon>
        <taxon>Glomeromycetes</taxon>
        <taxon>Glomerales</taxon>
        <taxon>Glomeraceae</taxon>
        <taxon>Rhizophagus</taxon>
    </lineage>
</organism>
<dbReference type="EMBL" id="KI300135">
    <property type="protein sequence ID" value="ERZ96795.1"/>
    <property type="molecule type" value="Genomic_DNA"/>
</dbReference>
<dbReference type="CDD" id="cd09917">
    <property type="entry name" value="F-box_SF"/>
    <property type="match status" value="1"/>
</dbReference>
<protein>
    <recommendedName>
        <fullName evidence="1">F-box domain-containing protein</fullName>
    </recommendedName>
</protein>
<reference evidence="2" key="1">
    <citation type="submission" date="2013-07" db="EMBL/GenBank/DDBJ databases">
        <title>The genome of an arbuscular mycorrhizal fungus provides insights into the evolution of the oldest plant symbiosis.</title>
        <authorList>
            <consortium name="DOE Joint Genome Institute"/>
            <person name="Tisserant E."/>
            <person name="Malbreil M."/>
            <person name="Kuo A."/>
            <person name="Kohler A."/>
            <person name="Symeonidi A."/>
            <person name="Balestrini R."/>
            <person name="Charron P."/>
            <person name="Duensing N."/>
            <person name="Frei-dit-Frey N."/>
            <person name="Gianinazzi-Pearson V."/>
            <person name="Gilbert B."/>
            <person name="Handa Y."/>
            <person name="Hijri M."/>
            <person name="Kaul R."/>
            <person name="Kawaguchi M."/>
            <person name="Krajinski F."/>
            <person name="Lammers P."/>
            <person name="Lapierre D."/>
            <person name="Masclaux F.G."/>
            <person name="Murat C."/>
            <person name="Morin E."/>
            <person name="Ndikumana S."/>
            <person name="Pagni M."/>
            <person name="Petitpierre D."/>
            <person name="Requena N."/>
            <person name="Rosikiewicz P."/>
            <person name="Riley R."/>
            <person name="Saito K."/>
            <person name="San Clemente H."/>
            <person name="Shapiro H."/>
            <person name="van Tuinen D."/>
            <person name="Becard G."/>
            <person name="Bonfante P."/>
            <person name="Paszkowski U."/>
            <person name="Shachar-Hill Y."/>
            <person name="Young J.P."/>
            <person name="Sanders I.R."/>
            <person name="Henrissat B."/>
            <person name="Rensing S.A."/>
            <person name="Grigoriev I.V."/>
            <person name="Corradi N."/>
            <person name="Roux C."/>
            <person name="Martin F."/>
        </authorList>
    </citation>
    <scope>NUCLEOTIDE SEQUENCE</scope>
    <source>
        <strain evidence="2">DAOM 197198</strain>
    </source>
</reference>
<dbReference type="HOGENOM" id="CLU_973693_0_0_1"/>
<dbReference type="SMART" id="SM00256">
    <property type="entry name" value="FBOX"/>
    <property type="match status" value="1"/>
</dbReference>